<gene>
    <name evidence="2" type="ORF">JFN91_12190</name>
</gene>
<keyword evidence="1" id="KW-0472">Membrane</keyword>
<feature type="transmembrane region" description="Helical" evidence="1">
    <location>
        <begin position="17"/>
        <end position="37"/>
    </location>
</feature>
<evidence type="ECO:0000313" key="2">
    <source>
        <dbReference type="EMBL" id="MBJ6750974.1"/>
    </source>
</evidence>
<evidence type="ECO:0008006" key="4">
    <source>
        <dbReference type="Google" id="ProtNLM"/>
    </source>
</evidence>
<reference evidence="2 3" key="1">
    <citation type="submission" date="2020-12" db="EMBL/GenBank/DDBJ databases">
        <title>Geomonas sp. Red421, isolated from paddy soil.</title>
        <authorList>
            <person name="Xu Z."/>
            <person name="Zhang Z."/>
            <person name="Masuda Y."/>
            <person name="Itoh H."/>
            <person name="Senoo K."/>
        </authorList>
    </citation>
    <scope>NUCLEOTIDE SEQUENCE [LARGE SCALE GENOMIC DNA]</scope>
    <source>
        <strain evidence="2 3">Red421</strain>
    </source>
</reference>
<keyword evidence="3" id="KW-1185">Reference proteome</keyword>
<evidence type="ECO:0000313" key="3">
    <source>
        <dbReference type="Proteomes" id="UP000614714"/>
    </source>
</evidence>
<proteinExistence type="predicted"/>
<name>A0ABS0YFQ9_9BACT</name>
<keyword evidence="1" id="KW-0812">Transmembrane</keyword>
<dbReference type="RefSeq" id="WP_199389454.1">
    <property type="nucleotide sequence ID" value="NZ_JAEMHL010000005.1"/>
</dbReference>
<dbReference type="Proteomes" id="UP000614714">
    <property type="component" value="Unassembled WGS sequence"/>
</dbReference>
<accession>A0ABS0YFQ9</accession>
<sequence length="188" mass="21488">MEFLIYLKKYAEVASAGAAWLALLLSVFSILAAWKALRISERQEERRKPLLVPYLQDGYIRREGESIFYAFLLSVSNPTDSDNAVAVADLHITYITKGNVLMTIKVPWYNKGAKGFHDENISISFTIPQRLDAHQTVTGWLFFQVEKLLIRGYTIEEYRIVLTDSHGMRAQLEPILIREYGDETEAAL</sequence>
<organism evidence="2 3">
    <name type="scientific">Geomonas anaerohicana</name>
    <dbReference type="NCBI Taxonomy" id="2798583"/>
    <lineage>
        <taxon>Bacteria</taxon>
        <taxon>Pseudomonadati</taxon>
        <taxon>Thermodesulfobacteriota</taxon>
        <taxon>Desulfuromonadia</taxon>
        <taxon>Geobacterales</taxon>
        <taxon>Geobacteraceae</taxon>
        <taxon>Geomonas</taxon>
    </lineage>
</organism>
<keyword evidence="1" id="KW-1133">Transmembrane helix</keyword>
<evidence type="ECO:0000256" key="1">
    <source>
        <dbReference type="SAM" id="Phobius"/>
    </source>
</evidence>
<protein>
    <recommendedName>
        <fullName evidence="4">Late embryogenesis abundant protein LEA-2 subgroup domain-containing protein</fullName>
    </recommendedName>
</protein>
<dbReference type="EMBL" id="JAEMHL010000005">
    <property type="protein sequence ID" value="MBJ6750974.1"/>
    <property type="molecule type" value="Genomic_DNA"/>
</dbReference>
<comment type="caution">
    <text evidence="2">The sequence shown here is derived from an EMBL/GenBank/DDBJ whole genome shotgun (WGS) entry which is preliminary data.</text>
</comment>